<keyword evidence="4" id="KW-1185">Reference proteome</keyword>
<evidence type="ECO:0000313" key="3">
    <source>
        <dbReference type="Proteomes" id="UP000663912"/>
    </source>
</evidence>
<dbReference type="KEGG" id="arui:G6M88_15410"/>
<sequence>MIPSSWRNYFTKLLPQPRLRNSAVNAARKPVRRIYLFGRHPNPTADYYFEGRFADDPRHPYELVDIRNRDLSSLETNGALVILCRYASASVLKWIRVNQDSLAGVVLFLDDNIPAVVAGEDATLSYRIFLYYRALYPLRRLNTVLDAVWVSTRALGGTMRHLAPVVVPPAPPSRLWQVNKPRGDKRDVCIAYHATGVHYSEHLFLHPIIESILIQRPQTRFEVFAGKHAAKIWKDMEGVTVRPPVSWSEYLEESSKRLIDIMLVPLTPSLVNDCRAPTKRIDVARFGAAGVFSISKAYGGSENTSEILLPYQASVWTETILNLIDDTDLRAKAAAATRAKVAAMRSAVSEREIIKLLKIEAQRW</sequence>
<organism evidence="2 3">
    <name type="scientific">Agrobacterium rubi</name>
    <dbReference type="NCBI Taxonomy" id="28099"/>
    <lineage>
        <taxon>Bacteria</taxon>
        <taxon>Pseudomonadati</taxon>
        <taxon>Pseudomonadota</taxon>
        <taxon>Alphaproteobacteria</taxon>
        <taxon>Hyphomicrobiales</taxon>
        <taxon>Rhizobiaceae</taxon>
        <taxon>Rhizobium/Agrobacterium group</taxon>
        <taxon>Agrobacterium</taxon>
    </lineage>
</organism>
<dbReference type="RefSeq" id="WP_141680629.1">
    <property type="nucleotide sequence ID" value="NZ_CP049207.1"/>
</dbReference>
<dbReference type="EMBL" id="JAAMCP010000009">
    <property type="protein sequence ID" value="NTF38246.1"/>
    <property type="molecule type" value="Genomic_DNA"/>
</dbReference>
<name>A0AAE7R5U3_9HYPH</name>
<reference evidence="2" key="2">
    <citation type="submission" date="2020-02" db="EMBL/GenBank/DDBJ databases">
        <title>Unexpected conservation and global transmission of agrobacterial virulence plasmids.</title>
        <authorList>
            <person name="Weisberg A.J."/>
            <person name="Davis E.W. II"/>
            <person name="Tabima J.R."/>
            <person name="Belcher M.S."/>
            <person name="Miller M."/>
            <person name="Kuo C.-H."/>
            <person name="Loper J.E."/>
            <person name="Grunwald N.J."/>
            <person name="Putnam M.L."/>
            <person name="Chang J.H."/>
        </authorList>
    </citation>
    <scope>NUCLEOTIDE SEQUENCE</scope>
    <source>
        <strain evidence="2">W2/73</strain>
    </source>
</reference>
<protein>
    <recommendedName>
        <fullName evidence="5">Glycosyltransferase</fullName>
    </recommendedName>
</protein>
<evidence type="ECO:0000313" key="1">
    <source>
        <dbReference type="EMBL" id="NTF38246.1"/>
    </source>
</evidence>
<dbReference type="Proteomes" id="UP000822331">
    <property type="component" value="Unassembled WGS sequence"/>
</dbReference>
<evidence type="ECO:0008006" key="5">
    <source>
        <dbReference type="Google" id="ProtNLM"/>
    </source>
</evidence>
<reference evidence="1 4" key="1">
    <citation type="journal article" date="2020" name="Science">
        <title>Unexpected conservation and global transmission of agrobacterial virulence plasmids.</title>
        <authorList>
            <person name="Weisberg A.J."/>
            <person name="Davis E.W. 2nd"/>
            <person name="Tabima J."/>
            <person name="Belcher M.S."/>
            <person name="Miller M."/>
            <person name="Kuo C.H."/>
            <person name="Loper J.E."/>
            <person name="Grunwald N.J."/>
            <person name="Putnam M.L."/>
            <person name="Chang J.H."/>
        </authorList>
    </citation>
    <scope>NUCLEOTIDE SEQUENCE [LARGE SCALE GENOMIC DNA]</scope>
    <source>
        <strain evidence="1 4">A19/93</strain>
    </source>
</reference>
<evidence type="ECO:0000313" key="2">
    <source>
        <dbReference type="EMBL" id="QTG01861.1"/>
    </source>
</evidence>
<proteinExistence type="predicted"/>
<dbReference type="AlphaFoldDB" id="A0AAE7R5U3"/>
<accession>A0AAE7R5U3</accession>
<dbReference type="Proteomes" id="UP000663912">
    <property type="component" value="Chromosome 2"/>
</dbReference>
<dbReference type="EMBL" id="CP049207">
    <property type="protein sequence ID" value="QTG01861.1"/>
    <property type="molecule type" value="Genomic_DNA"/>
</dbReference>
<gene>
    <name evidence="1" type="ORF">G6L72_16210</name>
    <name evidence="2" type="ORF">G6M88_15410</name>
</gene>
<evidence type="ECO:0000313" key="4">
    <source>
        <dbReference type="Proteomes" id="UP000822331"/>
    </source>
</evidence>